<dbReference type="EC" id="4.1.3.38" evidence="1"/>
<evidence type="ECO:0000313" key="1">
    <source>
        <dbReference type="EMBL" id="SFV56276.1"/>
    </source>
</evidence>
<dbReference type="InterPro" id="IPR036038">
    <property type="entry name" value="Aminotransferase-like"/>
</dbReference>
<keyword evidence="1" id="KW-0456">Lyase</keyword>
<dbReference type="Pfam" id="PF01063">
    <property type="entry name" value="Aminotran_4"/>
    <property type="match status" value="1"/>
</dbReference>
<sequence>MHSSLLLETMKAEDGEILNLPYHQERCDQSRRSLFGTRDTLDLSLLIKPPQKGLYRCRVIYDTHIRHIEYLPYIPKAIHSLRVVSSALDYSYKYVDRTGFTMLLEENRDVDEIIIEKEGLLTDTTISNIAFFDGKIWVTPQTPLLYGTMRAKLLDEGFLTAKNITKEALPGYTQVALMNAMIGFKILDHFNIQT</sequence>
<dbReference type="InterPro" id="IPR043131">
    <property type="entry name" value="BCAT-like_N"/>
</dbReference>
<organism evidence="1">
    <name type="scientific">hydrothermal vent metagenome</name>
    <dbReference type="NCBI Taxonomy" id="652676"/>
    <lineage>
        <taxon>unclassified sequences</taxon>
        <taxon>metagenomes</taxon>
        <taxon>ecological metagenomes</taxon>
    </lineage>
</organism>
<dbReference type="GO" id="GO:0008696">
    <property type="term" value="F:4-amino-4-deoxychorismate lyase activity"/>
    <property type="evidence" value="ECO:0007669"/>
    <property type="project" value="UniProtKB-EC"/>
</dbReference>
<dbReference type="Gene3D" id="3.20.10.10">
    <property type="entry name" value="D-amino Acid Aminotransferase, subunit A, domain 2"/>
    <property type="match status" value="1"/>
</dbReference>
<protein>
    <submittedName>
        <fullName evidence="1">Aminodeoxychorismate lyase</fullName>
        <ecNumber evidence="1">4.1.3.38</ecNumber>
    </submittedName>
</protein>
<dbReference type="EMBL" id="FPHL01000013">
    <property type="protein sequence ID" value="SFV56276.1"/>
    <property type="molecule type" value="Genomic_DNA"/>
</dbReference>
<reference evidence="1" key="1">
    <citation type="submission" date="2016-10" db="EMBL/GenBank/DDBJ databases">
        <authorList>
            <person name="de Groot N.N."/>
        </authorList>
    </citation>
    <scope>NUCLEOTIDE SEQUENCE</scope>
</reference>
<accession>A0A1W1BRY1</accession>
<dbReference type="AlphaFoldDB" id="A0A1W1BRY1"/>
<dbReference type="InterPro" id="IPR001544">
    <property type="entry name" value="Aminotrans_IV"/>
</dbReference>
<gene>
    <name evidence="1" type="ORF">MNB_SV-10-959</name>
</gene>
<dbReference type="SUPFAM" id="SSF56752">
    <property type="entry name" value="D-aminoacid aminotransferase-like PLP-dependent enzymes"/>
    <property type="match status" value="1"/>
</dbReference>
<proteinExistence type="predicted"/>
<name>A0A1W1BRY1_9ZZZZ</name>
<dbReference type="Gene3D" id="3.30.470.10">
    <property type="match status" value="1"/>
</dbReference>
<dbReference type="InterPro" id="IPR043132">
    <property type="entry name" value="BCAT-like_C"/>
</dbReference>